<dbReference type="AlphaFoldDB" id="A0A410G4K8"/>
<protein>
    <submittedName>
        <fullName evidence="2">Uncharacterized protein</fullName>
    </submittedName>
</protein>
<dbReference type="RefSeq" id="WP_128250595.1">
    <property type="nucleotide sequence ID" value="NZ_CP034951.1"/>
</dbReference>
<name>A0A410G4K8_9FLAO</name>
<dbReference type="EMBL" id="CP034951">
    <property type="protein sequence ID" value="QAA82222.1"/>
    <property type="molecule type" value="Genomic_DNA"/>
</dbReference>
<sequence length="422" mass="49514">MRKTVFLLFMFSVIFAYSQPNEENKIVIDTVEFHFKFKSIADITSFVPQIKSGINPVAQKKINEDLQSYFQASSITQDSVAYVKGLFKEFNVENLEEYFEEVESIKEWRGEFTIGNPYYFGDELEESFKIEYLSENLLNIGISNQILPYGGQYQFFFESICYDLRTGNKLDFGDFFSVSKEALNQSLQESGYWFEWNNETQKTDKKPFGLYHEEYIIDDFVFGKEACNHFYFNKLGNEIYLMIKLKCVGKYLMDYGISLEKLKPHIEYFEFKNLFQLWGKTANSLIGQDYSKIGNEIVFEDYSIKHIGGYLLPKDSFDTDFGIAEYWSAEKRFLLFYKINDSKKTITDILEIDKKELKNRKLTEYCSTKNGFDSEIIAIVKDSDTEFHSKIIKAWKTNRKSGKFEKVSNRKITKCGNENYGI</sequence>
<evidence type="ECO:0000313" key="3">
    <source>
        <dbReference type="Proteomes" id="UP000285517"/>
    </source>
</evidence>
<feature type="signal peptide" evidence="1">
    <location>
        <begin position="1"/>
        <end position="18"/>
    </location>
</feature>
<dbReference type="Gene3D" id="3.30.565.40">
    <property type="entry name" value="Fervidobacterium nodosum Rt17-B1 like"/>
    <property type="match status" value="1"/>
</dbReference>
<accession>A0A410G4K8</accession>
<dbReference type="KEGG" id="aev:EI546_11035"/>
<keyword evidence="1" id="KW-0732">Signal</keyword>
<keyword evidence="3" id="KW-1185">Reference proteome</keyword>
<feature type="chain" id="PRO_5019373637" evidence="1">
    <location>
        <begin position="19"/>
        <end position="422"/>
    </location>
</feature>
<dbReference type="Proteomes" id="UP000285517">
    <property type="component" value="Chromosome"/>
</dbReference>
<evidence type="ECO:0000256" key="1">
    <source>
        <dbReference type="SAM" id="SignalP"/>
    </source>
</evidence>
<proteinExistence type="predicted"/>
<organism evidence="2 3">
    <name type="scientific">Aequorivita ciconiae</name>
    <dbReference type="NCBI Taxonomy" id="2494375"/>
    <lineage>
        <taxon>Bacteria</taxon>
        <taxon>Pseudomonadati</taxon>
        <taxon>Bacteroidota</taxon>
        <taxon>Flavobacteriia</taxon>
        <taxon>Flavobacteriales</taxon>
        <taxon>Flavobacteriaceae</taxon>
        <taxon>Aequorivita</taxon>
    </lineage>
</organism>
<dbReference type="OrthoDB" id="1431305at2"/>
<evidence type="ECO:0000313" key="2">
    <source>
        <dbReference type="EMBL" id="QAA82222.1"/>
    </source>
</evidence>
<gene>
    <name evidence="2" type="ORF">EI546_11035</name>
</gene>
<reference evidence="2 3" key="1">
    <citation type="submission" date="2019-01" db="EMBL/GenBank/DDBJ databases">
        <title>Complete genome sequencing of Aequorivita sp. H23M31.</title>
        <authorList>
            <person name="Bae J.-W."/>
        </authorList>
    </citation>
    <scope>NUCLEOTIDE SEQUENCE [LARGE SCALE GENOMIC DNA]</scope>
    <source>
        <strain evidence="2 3">H23M31</strain>
    </source>
</reference>